<comment type="caution">
    <text evidence="11">The sequence shown here is derived from an EMBL/GenBank/DDBJ whole genome shotgun (WGS) entry which is preliminary data.</text>
</comment>
<evidence type="ECO:0000256" key="4">
    <source>
        <dbReference type="ARBA" id="ARBA00022833"/>
    </source>
</evidence>
<dbReference type="PRINTS" id="PR00047">
    <property type="entry name" value="STROIDFINGER"/>
</dbReference>
<keyword evidence="8" id="KW-0675">Receptor</keyword>
<evidence type="ECO:0000256" key="9">
    <source>
        <dbReference type="ARBA" id="ARBA00023242"/>
    </source>
</evidence>
<comment type="subcellular location">
    <subcellularLocation>
        <location evidence="1">Nucleus</location>
    </subcellularLocation>
</comment>
<dbReference type="AlphaFoldDB" id="A0AAD9INU4"/>
<evidence type="ECO:0000256" key="3">
    <source>
        <dbReference type="ARBA" id="ARBA00022771"/>
    </source>
</evidence>
<evidence type="ECO:0000256" key="6">
    <source>
        <dbReference type="ARBA" id="ARBA00023125"/>
    </source>
</evidence>
<dbReference type="Proteomes" id="UP001209878">
    <property type="component" value="Unassembled WGS sequence"/>
</dbReference>
<dbReference type="SUPFAM" id="SSF57716">
    <property type="entry name" value="Glucocorticoid receptor-like (DNA-binding domain)"/>
    <property type="match status" value="1"/>
</dbReference>
<evidence type="ECO:0000256" key="8">
    <source>
        <dbReference type="ARBA" id="ARBA00023170"/>
    </source>
</evidence>
<proteinExistence type="predicted"/>
<protein>
    <recommendedName>
        <fullName evidence="10">Nuclear receptor domain-containing protein</fullName>
    </recommendedName>
</protein>
<accession>A0AAD9INU4</accession>
<dbReference type="FunFam" id="3.30.50.10:FF:000006">
    <property type="entry name" value="Nuclear receptor subfamily 5 group A member"/>
    <property type="match status" value="1"/>
</dbReference>
<organism evidence="11 12">
    <name type="scientific">Ridgeia piscesae</name>
    <name type="common">Tubeworm</name>
    <dbReference type="NCBI Taxonomy" id="27915"/>
    <lineage>
        <taxon>Eukaryota</taxon>
        <taxon>Metazoa</taxon>
        <taxon>Spiralia</taxon>
        <taxon>Lophotrochozoa</taxon>
        <taxon>Annelida</taxon>
        <taxon>Polychaeta</taxon>
        <taxon>Sedentaria</taxon>
        <taxon>Canalipalpata</taxon>
        <taxon>Sabellida</taxon>
        <taxon>Siboglinidae</taxon>
        <taxon>Ridgeia</taxon>
    </lineage>
</organism>
<dbReference type="GO" id="GO:0043565">
    <property type="term" value="F:sequence-specific DNA binding"/>
    <property type="evidence" value="ECO:0007669"/>
    <property type="project" value="InterPro"/>
</dbReference>
<evidence type="ECO:0000256" key="5">
    <source>
        <dbReference type="ARBA" id="ARBA00023015"/>
    </source>
</evidence>
<keyword evidence="7" id="KW-0804">Transcription</keyword>
<keyword evidence="9" id="KW-0539">Nucleus</keyword>
<dbReference type="SMART" id="SM00399">
    <property type="entry name" value="ZnF_C4"/>
    <property type="match status" value="1"/>
</dbReference>
<keyword evidence="4" id="KW-0862">Zinc</keyword>
<dbReference type="GO" id="GO:0005634">
    <property type="term" value="C:nucleus"/>
    <property type="evidence" value="ECO:0007669"/>
    <property type="project" value="UniProtKB-SubCell"/>
</dbReference>
<reference evidence="11" key="1">
    <citation type="journal article" date="2023" name="Mol. Biol. Evol.">
        <title>Third-Generation Sequencing Reveals the Adaptive Role of the Epigenome in Three Deep-Sea Polychaetes.</title>
        <authorList>
            <person name="Perez M."/>
            <person name="Aroh O."/>
            <person name="Sun Y."/>
            <person name="Lan Y."/>
            <person name="Juniper S.K."/>
            <person name="Young C.R."/>
            <person name="Angers B."/>
            <person name="Qian P.Y."/>
        </authorList>
    </citation>
    <scope>NUCLEOTIDE SEQUENCE</scope>
    <source>
        <strain evidence="11">R07B-5</strain>
    </source>
</reference>
<dbReference type="GO" id="GO:0008270">
    <property type="term" value="F:zinc ion binding"/>
    <property type="evidence" value="ECO:0007669"/>
    <property type="project" value="UniProtKB-KW"/>
</dbReference>
<keyword evidence="5" id="KW-0805">Transcription regulation</keyword>
<keyword evidence="6" id="KW-0238">DNA-binding</keyword>
<dbReference type="PANTHER" id="PTHR48092">
    <property type="entry name" value="KNIRPS-RELATED PROTEIN-RELATED"/>
    <property type="match status" value="1"/>
</dbReference>
<dbReference type="PROSITE" id="PS00031">
    <property type="entry name" value="NUCLEAR_REC_DBD_1"/>
    <property type="match status" value="1"/>
</dbReference>
<dbReference type="Pfam" id="PF00105">
    <property type="entry name" value="zf-C4"/>
    <property type="match status" value="1"/>
</dbReference>
<evidence type="ECO:0000259" key="10">
    <source>
        <dbReference type="PROSITE" id="PS51030"/>
    </source>
</evidence>
<keyword evidence="12" id="KW-1185">Reference proteome</keyword>
<keyword evidence="2" id="KW-0479">Metal-binding</keyword>
<dbReference type="InterPro" id="IPR050200">
    <property type="entry name" value="Nuclear_hormone_rcpt_NR3"/>
</dbReference>
<dbReference type="EMBL" id="JAODUO010007746">
    <property type="protein sequence ID" value="KAK2138436.1"/>
    <property type="molecule type" value="Genomic_DNA"/>
</dbReference>
<dbReference type="InterPro" id="IPR013088">
    <property type="entry name" value="Znf_NHR/GATA"/>
</dbReference>
<name>A0AAD9INU4_RIDPI</name>
<keyword evidence="3" id="KW-0863">Zinc-finger</keyword>
<evidence type="ECO:0000256" key="2">
    <source>
        <dbReference type="ARBA" id="ARBA00022723"/>
    </source>
</evidence>
<evidence type="ECO:0000256" key="1">
    <source>
        <dbReference type="ARBA" id="ARBA00004123"/>
    </source>
</evidence>
<dbReference type="Gene3D" id="3.30.50.10">
    <property type="entry name" value="Erythroid Transcription Factor GATA-1, subunit A"/>
    <property type="match status" value="1"/>
</dbReference>
<gene>
    <name evidence="11" type="ORF">NP493_7719g00008</name>
</gene>
<evidence type="ECO:0000313" key="11">
    <source>
        <dbReference type="EMBL" id="KAK2138436.1"/>
    </source>
</evidence>
<feature type="domain" description="Nuclear receptor" evidence="10">
    <location>
        <begin position="41"/>
        <end position="119"/>
    </location>
</feature>
<dbReference type="InterPro" id="IPR001628">
    <property type="entry name" value="Znf_hrmn_rcpt"/>
</dbReference>
<evidence type="ECO:0000256" key="7">
    <source>
        <dbReference type="ARBA" id="ARBA00023163"/>
    </source>
</evidence>
<dbReference type="GO" id="GO:0003700">
    <property type="term" value="F:DNA-binding transcription factor activity"/>
    <property type="evidence" value="ECO:0007669"/>
    <property type="project" value="InterPro"/>
</dbReference>
<dbReference type="PROSITE" id="PS51030">
    <property type="entry name" value="NUCLEAR_REC_DBD_2"/>
    <property type="match status" value="1"/>
</dbReference>
<sequence>MCAFHWYGQWSLHNASLCHCLSTQTSYNPAKSDKADPDKQQLVCEICTDRASGLHYGIISCEGCKGFFKRTVQNKRVYSCIANGDCQVTKLRRNRCQYCRFKKCLLKKEIGFPKKKKKVLIF</sequence>
<evidence type="ECO:0000313" key="12">
    <source>
        <dbReference type="Proteomes" id="UP001209878"/>
    </source>
</evidence>